<dbReference type="Pfam" id="PF07883">
    <property type="entry name" value="Cupin_2"/>
    <property type="match status" value="1"/>
</dbReference>
<organism evidence="2 3">
    <name type="scientific">Deinococcus oregonensis</name>
    <dbReference type="NCBI Taxonomy" id="1805970"/>
    <lineage>
        <taxon>Bacteria</taxon>
        <taxon>Thermotogati</taxon>
        <taxon>Deinococcota</taxon>
        <taxon>Deinococci</taxon>
        <taxon>Deinococcales</taxon>
        <taxon>Deinococcaceae</taxon>
        <taxon>Deinococcus</taxon>
    </lineage>
</organism>
<feature type="domain" description="Cupin type-2" evidence="1">
    <location>
        <begin position="40"/>
        <end position="104"/>
    </location>
</feature>
<sequence length="125" mass="13714">MNVIRAQDTLTIETPNGNHGTALATPQHGARELSVVRQRQVPGGFNPAHTQNREEVMVLLTGRVTVTSGNDRILLEAGDTLIVPARLMHRVDNTGTLDAEWLIISPAGVQFYRETGEEAHPAWLK</sequence>
<proteinExistence type="predicted"/>
<dbReference type="CDD" id="cd02208">
    <property type="entry name" value="cupin_RmlC-like"/>
    <property type="match status" value="1"/>
</dbReference>
<dbReference type="InterPro" id="IPR011051">
    <property type="entry name" value="RmlC_Cupin_sf"/>
</dbReference>
<comment type="caution">
    <text evidence="2">The sequence shown here is derived from an EMBL/GenBank/DDBJ whole genome shotgun (WGS) entry which is preliminary data.</text>
</comment>
<keyword evidence="3" id="KW-1185">Reference proteome</keyword>
<evidence type="ECO:0000259" key="1">
    <source>
        <dbReference type="Pfam" id="PF07883"/>
    </source>
</evidence>
<gene>
    <name evidence="2" type="ORF">ACFFLM_05285</name>
</gene>
<dbReference type="RefSeq" id="WP_380006294.1">
    <property type="nucleotide sequence ID" value="NZ_JBHLYR010000014.1"/>
</dbReference>
<dbReference type="EMBL" id="JBHLYR010000014">
    <property type="protein sequence ID" value="MFB9991389.1"/>
    <property type="molecule type" value="Genomic_DNA"/>
</dbReference>
<protein>
    <submittedName>
        <fullName evidence="2">Cupin domain-containing protein</fullName>
    </submittedName>
</protein>
<dbReference type="InterPro" id="IPR014710">
    <property type="entry name" value="RmlC-like_jellyroll"/>
</dbReference>
<reference evidence="2 3" key="1">
    <citation type="submission" date="2024-09" db="EMBL/GenBank/DDBJ databases">
        <authorList>
            <person name="Sun Q."/>
            <person name="Mori K."/>
        </authorList>
    </citation>
    <scope>NUCLEOTIDE SEQUENCE [LARGE SCALE GENOMIC DNA]</scope>
    <source>
        <strain evidence="2 3">JCM 13503</strain>
    </source>
</reference>
<dbReference type="Gene3D" id="2.60.120.10">
    <property type="entry name" value="Jelly Rolls"/>
    <property type="match status" value="1"/>
</dbReference>
<name>A0ABV6AV70_9DEIO</name>
<dbReference type="SUPFAM" id="SSF51182">
    <property type="entry name" value="RmlC-like cupins"/>
    <property type="match status" value="1"/>
</dbReference>
<dbReference type="InterPro" id="IPR013096">
    <property type="entry name" value="Cupin_2"/>
</dbReference>
<evidence type="ECO:0000313" key="2">
    <source>
        <dbReference type="EMBL" id="MFB9991389.1"/>
    </source>
</evidence>
<evidence type="ECO:0000313" key="3">
    <source>
        <dbReference type="Proteomes" id="UP001589733"/>
    </source>
</evidence>
<dbReference type="Proteomes" id="UP001589733">
    <property type="component" value="Unassembled WGS sequence"/>
</dbReference>
<accession>A0ABV6AV70</accession>